<dbReference type="EMBL" id="CP025096">
    <property type="protein sequence ID" value="AUD05059.1"/>
    <property type="molecule type" value="Genomic_DNA"/>
</dbReference>
<dbReference type="RefSeq" id="WP_100991476.1">
    <property type="nucleotide sequence ID" value="NZ_CP025096.1"/>
</dbReference>
<accession>A0A2K8Z5G1</accession>
<evidence type="ECO:0000313" key="1">
    <source>
        <dbReference type="EMBL" id="AUD05059.1"/>
    </source>
</evidence>
<sequence length="297" mass="33821">MTLLKKIKNIIQEIKRSKQDNFEVRFLMGSMLAKNSSQAKSIKEAEFKVFSQFGDDGIIQFLLNRIPIKVDKFVEFGVESYEESNTRFLLMHDNWQGLVIDGSPDNIAYIKNDPIYWRYNLTAISSFITAENINQLLQENGFSGKIGILSIDIDGNDYWVWQAINVCDPDIVVIEYNSLFGSERSITIPYKPDYYRMDAHYSGLYFGASLQALCDLGKLKGYALVGCNKAGNNAYFVKNNLVSELQVLSPEEGFVHARFREGRDKEGNLTFANEPERRKEILGQPVVNVKTGLTETF</sequence>
<keyword evidence="2" id="KW-1185">Reference proteome</keyword>
<dbReference type="KEGG" id="spir:CWM47_26370"/>
<evidence type="ECO:0000313" key="2">
    <source>
        <dbReference type="Proteomes" id="UP000232883"/>
    </source>
</evidence>
<dbReference type="OrthoDB" id="9810122at2"/>
<protein>
    <submittedName>
        <fullName evidence="1">Uncharacterized protein</fullName>
    </submittedName>
</protein>
<organism evidence="1 2">
    <name type="scientific">Spirosoma pollinicola</name>
    <dbReference type="NCBI Taxonomy" id="2057025"/>
    <lineage>
        <taxon>Bacteria</taxon>
        <taxon>Pseudomonadati</taxon>
        <taxon>Bacteroidota</taxon>
        <taxon>Cytophagia</taxon>
        <taxon>Cytophagales</taxon>
        <taxon>Cytophagaceae</taxon>
        <taxon>Spirosoma</taxon>
    </lineage>
</organism>
<proteinExistence type="predicted"/>
<name>A0A2K8Z5G1_9BACT</name>
<dbReference type="Proteomes" id="UP000232883">
    <property type="component" value="Chromosome"/>
</dbReference>
<gene>
    <name evidence="1" type="ORF">CWM47_26370</name>
</gene>
<reference evidence="1 2" key="1">
    <citation type="submission" date="2017-11" db="EMBL/GenBank/DDBJ databases">
        <title>Taxonomic description and genome sequences of Spirosoma HA7 sp. nov., isolated from pollen microhabitat of Corylus avellana.</title>
        <authorList>
            <person name="Ambika Manirajan B."/>
            <person name="Suarez C."/>
            <person name="Ratering S."/>
            <person name="Geissler-Plaum R."/>
            <person name="Cardinale M."/>
            <person name="Sylvia S."/>
        </authorList>
    </citation>
    <scope>NUCLEOTIDE SEQUENCE [LARGE SCALE GENOMIC DNA]</scope>
    <source>
        <strain evidence="1 2">HA7</strain>
    </source>
</reference>
<dbReference type="AlphaFoldDB" id="A0A2K8Z5G1"/>